<sequence length="78" mass="8722">MENHEFDVEAFRKEAIKKLQDGEGLLGENGAFTPLLKSFLEQALEGELDAHLAEEDAPNRKNGRGKKRVRTSLGEIDI</sequence>
<reference evidence="3 4" key="1">
    <citation type="submission" date="2019-04" db="EMBL/GenBank/DDBJ databases">
        <title>Lewinella litorea sp. nov., isolated from a marine sand.</title>
        <authorList>
            <person name="Yoon J.-H."/>
        </authorList>
    </citation>
    <scope>NUCLEOTIDE SEQUENCE [LARGE SCALE GENOMIC DNA]</scope>
    <source>
        <strain evidence="3 4">HSMS-39</strain>
    </source>
</reference>
<protein>
    <submittedName>
        <fullName evidence="3">IS256 family transposase</fullName>
    </submittedName>
</protein>
<dbReference type="EMBL" id="SRSF01000005">
    <property type="protein sequence ID" value="THH37981.1"/>
    <property type="molecule type" value="Genomic_DNA"/>
</dbReference>
<dbReference type="Proteomes" id="UP000308528">
    <property type="component" value="Unassembled WGS sequence"/>
</dbReference>
<comment type="caution">
    <text evidence="3">The sequence shown here is derived from an EMBL/GenBank/DDBJ whole genome shotgun (WGS) entry which is preliminary data.</text>
</comment>
<feature type="region of interest" description="Disordered" evidence="1">
    <location>
        <begin position="51"/>
        <end position="78"/>
    </location>
</feature>
<evidence type="ECO:0000313" key="4">
    <source>
        <dbReference type="Proteomes" id="UP000308528"/>
    </source>
</evidence>
<gene>
    <name evidence="3" type="ORF">E4021_13195</name>
    <name evidence="2" type="ORF">E4021_17645</name>
</gene>
<organism evidence="3 4">
    <name type="scientific">Neolewinella litorea</name>
    <dbReference type="NCBI Taxonomy" id="2562452"/>
    <lineage>
        <taxon>Bacteria</taxon>
        <taxon>Pseudomonadati</taxon>
        <taxon>Bacteroidota</taxon>
        <taxon>Saprospiria</taxon>
        <taxon>Saprospirales</taxon>
        <taxon>Lewinellaceae</taxon>
        <taxon>Neolewinella</taxon>
    </lineage>
</organism>
<evidence type="ECO:0000256" key="1">
    <source>
        <dbReference type="SAM" id="MobiDB-lite"/>
    </source>
</evidence>
<accession>A0A4S4NIE8</accession>
<feature type="compositionally biased region" description="Basic residues" evidence="1">
    <location>
        <begin position="61"/>
        <end position="70"/>
    </location>
</feature>
<evidence type="ECO:0000313" key="3">
    <source>
        <dbReference type="EMBL" id="THH37981.1"/>
    </source>
</evidence>
<name>A0A4S4NIE8_9BACT</name>
<dbReference type="EMBL" id="SRSF01000018">
    <property type="protein sequence ID" value="THH34550.1"/>
    <property type="molecule type" value="Genomic_DNA"/>
</dbReference>
<keyword evidence="4" id="KW-1185">Reference proteome</keyword>
<feature type="non-terminal residue" evidence="3">
    <location>
        <position position="78"/>
    </location>
</feature>
<dbReference type="AlphaFoldDB" id="A0A4S4NIE8"/>
<evidence type="ECO:0000313" key="2">
    <source>
        <dbReference type="EMBL" id="THH34550.1"/>
    </source>
</evidence>
<proteinExistence type="predicted"/>